<gene>
    <name evidence="3" type="ORF">CCASEI_07680</name>
</gene>
<evidence type="ECO:0000256" key="1">
    <source>
        <dbReference type="SAM" id="MobiDB-lite"/>
    </source>
</evidence>
<keyword evidence="2" id="KW-0472">Membrane</keyword>
<feature type="transmembrane region" description="Helical" evidence="2">
    <location>
        <begin position="377"/>
        <end position="398"/>
    </location>
</feature>
<evidence type="ECO:0000313" key="3">
    <source>
        <dbReference type="EMBL" id="AHI20107.1"/>
    </source>
</evidence>
<name>A0ABM5PQ58_9CORY</name>
<dbReference type="RefSeq" id="WP_038574534.1">
    <property type="nucleotide sequence ID" value="NZ_CP004350.1"/>
</dbReference>
<evidence type="ECO:0000256" key="2">
    <source>
        <dbReference type="SAM" id="Phobius"/>
    </source>
</evidence>
<organism evidence="3 4">
    <name type="scientific">Corynebacterium casei LMG S-19264</name>
    <dbReference type="NCBI Taxonomy" id="1285583"/>
    <lineage>
        <taxon>Bacteria</taxon>
        <taxon>Bacillati</taxon>
        <taxon>Actinomycetota</taxon>
        <taxon>Actinomycetes</taxon>
        <taxon>Mycobacteriales</taxon>
        <taxon>Corynebacteriaceae</taxon>
        <taxon>Corynebacterium</taxon>
    </lineage>
</organism>
<feature type="compositionally biased region" description="Gly residues" evidence="1">
    <location>
        <begin position="166"/>
        <end position="178"/>
    </location>
</feature>
<feature type="compositionally biased region" description="Polar residues" evidence="1">
    <location>
        <begin position="216"/>
        <end position="230"/>
    </location>
</feature>
<keyword evidence="4" id="KW-1185">Reference proteome</keyword>
<evidence type="ECO:0000313" key="4">
    <source>
        <dbReference type="Proteomes" id="UP000019226"/>
    </source>
</evidence>
<keyword evidence="2" id="KW-1133">Transmembrane helix</keyword>
<feature type="region of interest" description="Disordered" evidence="1">
    <location>
        <begin position="142"/>
        <end position="251"/>
    </location>
</feature>
<dbReference type="Proteomes" id="UP000019226">
    <property type="component" value="Chromosome"/>
</dbReference>
<feature type="compositionally biased region" description="Gly residues" evidence="1">
    <location>
        <begin position="145"/>
        <end position="158"/>
    </location>
</feature>
<dbReference type="EMBL" id="CP004350">
    <property type="protein sequence ID" value="AHI20107.1"/>
    <property type="molecule type" value="Genomic_DNA"/>
</dbReference>
<protein>
    <submittedName>
        <fullName evidence="3">Uncharacterized protein</fullName>
    </submittedName>
</protein>
<keyword evidence="2" id="KW-0812">Transmembrane</keyword>
<dbReference type="GeneID" id="82877681"/>
<reference evidence="4" key="1">
    <citation type="submission" date="2013-02" db="EMBL/GenBank/DDBJ databases">
        <title>The complete genome sequence of Corynebacterium casei LMG S-19264 (=DSM 44701).</title>
        <authorList>
            <person name="Ruckert C."/>
            <person name="Albersmeier A."/>
            <person name="Kalinowski J."/>
        </authorList>
    </citation>
    <scope>NUCLEOTIDE SEQUENCE [LARGE SCALE GENOMIC DNA]</scope>
    <source>
        <strain evidence="4">LMG S-19264</strain>
    </source>
</reference>
<feature type="compositionally biased region" description="Gly residues" evidence="1">
    <location>
        <begin position="190"/>
        <end position="214"/>
    </location>
</feature>
<proteinExistence type="predicted"/>
<accession>A0ABM5PQ58</accession>
<sequence length="412" mass="40817">MNSSRNHALGHSLASASVTSTTATPLAGFIASRQFAASVAAACILGLGASAGAVAAAPAAHALPGGMSVEDARAAISAPISVPAGQTTTVSLPVAANASYSGDGWSVSTSGSTVTITAPPEGGQISIPVTAQGQSTTITLVAEGGASGGNTSGGGTAGGDTPVGSDGNGGGTGGGATGSGATDNGRTPGSDGGGSTDGSAGAGGQGANGAGGSGDENTGTGDVSGSQNASLPAVPGDKPERQAAEQLDESTAERIDLESTIEGNTITAQLGLRQALDFYNQFGNLDQEQFTLRYVDADGNIIQDIKRDIDAASRTLTLTYPEGQAPDNPFYMQLVRNDGTGIEVIVSLTDPNYQRAGEEAQNASATSTSSDDEGSNLLANGVIGLGIVILLIIIGFIIRKVSNRRKQHQYEY</sequence>